<dbReference type="RefSeq" id="WP_072948563.1">
    <property type="nucleotide sequence ID" value="NZ_FRCT01000002.1"/>
</dbReference>
<evidence type="ECO:0000313" key="3">
    <source>
        <dbReference type="Proteomes" id="UP000184394"/>
    </source>
</evidence>
<evidence type="ECO:0000256" key="1">
    <source>
        <dbReference type="SAM" id="Phobius"/>
    </source>
</evidence>
<dbReference type="EMBL" id="FRCT01000002">
    <property type="protein sequence ID" value="SHM24463.1"/>
    <property type="molecule type" value="Genomic_DNA"/>
</dbReference>
<gene>
    <name evidence="2" type="ORF">SAMN04487860_102167</name>
</gene>
<protein>
    <recommendedName>
        <fullName evidence="4">Replication restart DNA helicase PriA</fullName>
    </recommendedName>
</protein>
<reference evidence="2 3" key="1">
    <citation type="submission" date="2016-11" db="EMBL/GenBank/DDBJ databases">
        <authorList>
            <person name="Jaros S."/>
            <person name="Januszkiewicz K."/>
            <person name="Wedrychowicz H."/>
        </authorList>
    </citation>
    <scope>NUCLEOTIDE SEQUENCE [LARGE SCALE GENOMIC DNA]</scope>
    <source>
        <strain evidence="2 3">Y1</strain>
    </source>
</reference>
<dbReference type="Proteomes" id="UP000184394">
    <property type="component" value="Unassembled WGS sequence"/>
</dbReference>
<evidence type="ECO:0000313" key="2">
    <source>
        <dbReference type="EMBL" id="SHM24463.1"/>
    </source>
</evidence>
<sequence length="408" mass="46970">MKEAKVCNCPSCGGLLKFNIKVQKVRCNYCQKTFLTDDLSDDDINWIDKAENENEIIKPERLKEYVCSSCGAVIEAFSADTTAKCLYCGCDLVLSSNFTKDAQPDEIVPFTITREKAVSILNDYLESVHYSVPKELKNGVQEGFSGFYVPVWLYNCRVSGQMEFYGFKAYKTLDAIVKRGGHIDYVDFPVKANDKIEEWLINSVANYDYSKAVEYADELISGFYSSRYTISASDTLNEVRKNVIFNFERGLENDTYEFYTIKLKQKDVKVYNEKLKYVLVPMWICRLRDRNWTHIFAVNGQNGELIGDELKLYATKRIKIFNAAILIVPLILGIIYNSTNSILWEKAFIAAVILSILLFIIVLAVRNNRLKKANQKVIQIKDLSLREKYYKDVVFDKREKEALSEEVK</sequence>
<keyword evidence="1" id="KW-1133">Transmembrane helix</keyword>
<keyword evidence="1" id="KW-0472">Membrane</keyword>
<evidence type="ECO:0008006" key="4">
    <source>
        <dbReference type="Google" id="ProtNLM"/>
    </source>
</evidence>
<feature type="transmembrane region" description="Helical" evidence="1">
    <location>
        <begin position="320"/>
        <end position="336"/>
    </location>
</feature>
<dbReference type="OrthoDB" id="3182597at2"/>
<organism evidence="2 3">
    <name type="scientific">Ruminococcus flavefaciens</name>
    <dbReference type="NCBI Taxonomy" id="1265"/>
    <lineage>
        <taxon>Bacteria</taxon>
        <taxon>Bacillati</taxon>
        <taxon>Bacillota</taxon>
        <taxon>Clostridia</taxon>
        <taxon>Eubacteriales</taxon>
        <taxon>Oscillospiraceae</taxon>
        <taxon>Ruminococcus</taxon>
    </lineage>
</organism>
<accession>A0A1M7H7W7</accession>
<dbReference type="AlphaFoldDB" id="A0A1M7H7W7"/>
<name>A0A1M7H7W7_RUMFL</name>
<feature type="transmembrane region" description="Helical" evidence="1">
    <location>
        <begin position="348"/>
        <end position="365"/>
    </location>
</feature>
<proteinExistence type="predicted"/>
<keyword evidence="1" id="KW-0812">Transmembrane</keyword>